<sequence>MWVSLRNPARIKDFDVRPAYASEVFEYFHIRIKSVQNKAILIVRVRKETRIISKGNDRKRYQTSHFYLVNSNDLITFSVDFKNGVGTVYATDDSRRAGPELIEQHEEPFDRLFFILRPVADHIDPARSRFIEVQSICDPVMKLLRNKKRILFLQESMVRHRHRIAIQITPQRSECTITSIHRSTKAKGIEPVDYVGVFHVFSSWYREIGVAILILPLLLTTSTNIPMTLPTFTPETDRTSFILLASQRQLAFVTYESISNRRTASQPPFLIPLIFSKYYRDDDDIRFYFFYDTHF</sequence>
<name>A0A8J8SVB0_HALGN</name>
<dbReference type="AlphaFoldDB" id="A0A8J8SVB0"/>
<accession>A0A8J8SVB0</accession>
<proteinExistence type="predicted"/>
<dbReference type="Proteomes" id="UP000785679">
    <property type="component" value="Unassembled WGS sequence"/>
</dbReference>
<reference evidence="1" key="1">
    <citation type="submission" date="2019-06" db="EMBL/GenBank/DDBJ databases">
        <authorList>
            <person name="Zheng W."/>
        </authorList>
    </citation>
    <scope>NUCLEOTIDE SEQUENCE</scope>
    <source>
        <strain evidence="1">QDHG01</strain>
    </source>
</reference>
<gene>
    <name evidence="1" type="ORF">FGO68_gene13094</name>
</gene>
<organism evidence="1 2">
    <name type="scientific">Halteria grandinella</name>
    <dbReference type="NCBI Taxonomy" id="5974"/>
    <lineage>
        <taxon>Eukaryota</taxon>
        <taxon>Sar</taxon>
        <taxon>Alveolata</taxon>
        <taxon>Ciliophora</taxon>
        <taxon>Intramacronucleata</taxon>
        <taxon>Spirotrichea</taxon>
        <taxon>Stichotrichia</taxon>
        <taxon>Sporadotrichida</taxon>
        <taxon>Halteriidae</taxon>
        <taxon>Halteria</taxon>
    </lineage>
</organism>
<evidence type="ECO:0000313" key="1">
    <source>
        <dbReference type="EMBL" id="TNV71601.1"/>
    </source>
</evidence>
<keyword evidence="2" id="KW-1185">Reference proteome</keyword>
<dbReference type="EMBL" id="RRYP01029744">
    <property type="protein sequence ID" value="TNV71601.1"/>
    <property type="molecule type" value="Genomic_DNA"/>
</dbReference>
<protein>
    <submittedName>
        <fullName evidence="1">Uncharacterized protein</fullName>
    </submittedName>
</protein>
<evidence type="ECO:0000313" key="2">
    <source>
        <dbReference type="Proteomes" id="UP000785679"/>
    </source>
</evidence>
<comment type="caution">
    <text evidence="1">The sequence shown here is derived from an EMBL/GenBank/DDBJ whole genome shotgun (WGS) entry which is preliminary data.</text>
</comment>